<evidence type="ECO:0000256" key="4">
    <source>
        <dbReference type="ARBA" id="ARBA00022694"/>
    </source>
</evidence>
<keyword evidence="2" id="KW-0963">Cytoplasm</keyword>
<dbReference type="AlphaFoldDB" id="A0A0P9GFY4"/>
<keyword evidence="5" id="KW-0677">Repeat</keyword>
<comment type="similarity">
    <text evidence="6">Belongs to the WD repeat WDR6 family.</text>
</comment>
<dbReference type="PROSITE" id="PS50294">
    <property type="entry name" value="WD_REPEATS_REGION"/>
    <property type="match status" value="1"/>
</dbReference>
<dbReference type="InterPro" id="IPR001680">
    <property type="entry name" value="WD40_rpt"/>
</dbReference>
<dbReference type="GeneID" id="28978749"/>
<evidence type="ECO:0000256" key="5">
    <source>
        <dbReference type="ARBA" id="ARBA00022737"/>
    </source>
</evidence>
<dbReference type="GO" id="GO:0005737">
    <property type="term" value="C:cytoplasm"/>
    <property type="evidence" value="ECO:0007669"/>
    <property type="project" value="UniProtKB-SubCell"/>
</dbReference>
<dbReference type="SUPFAM" id="SSF50978">
    <property type="entry name" value="WD40 repeat-like"/>
    <property type="match status" value="3"/>
</dbReference>
<keyword evidence="4" id="KW-0819">tRNA processing</keyword>
<dbReference type="Proteomes" id="UP000053890">
    <property type="component" value="Unassembled WGS sequence"/>
</dbReference>
<dbReference type="PANTHER" id="PTHR14344:SF3">
    <property type="entry name" value="WD REPEAT-CONTAINING PROTEIN 6"/>
    <property type="match status" value="1"/>
</dbReference>
<evidence type="ECO:0000256" key="8">
    <source>
        <dbReference type="SAM" id="MobiDB-lite"/>
    </source>
</evidence>
<evidence type="ECO:0000256" key="1">
    <source>
        <dbReference type="ARBA" id="ARBA00004496"/>
    </source>
</evidence>
<dbReference type="InterPro" id="IPR036322">
    <property type="entry name" value="WD40_repeat_dom_sf"/>
</dbReference>
<evidence type="ECO:0000256" key="2">
    <source>
        <dbReference type="ARBA" id="ARBA00022490"/>
    </source>
</evidence>
<proteinExistence type="inferred from homology"/>
<dbReference type="SMART" id="SM00320">
    <property type="entry name" value="WD40"/>
    <property type="match status" value="6"/>
</dbReference>
<dbReference type="InterPro" id="IPR015943">
    <property type="entry name" value="WD40/YVTN_repeat-like_dom_sf"/>
</dbReference>
<sequence>MPASARAAQVRATTTSSAPVTAIAPLPGRSAALVGSARLLTFVLLNSPSHTRPTRTWSVFNRDRIHRIVLADSGQPSSAQGLRALVVGGKEAVLVDLDRDGDHLEVMQRFHLDDFAGDAAFLDNDFVLISTLHNTIHVFRLFPSSTTSSSSPPRASLGFSSTRPLYSLNAPQRPTLWCTRFDRQHYHSDPARGDEGGIRLGAGSLWGDTFLWDVGSAMALREKGTRCVDLFRSLGPSARPRAASLILVNNFVTQGAVFTVAFSPCTGFLVTGSDDRTLRVWNLALLPPRTPSPPSSSTPPAPAIEHPHLALWGHSARVWRAVFLAPTTFPPRPRPPPAPYTAAGISARSSLEEIDIASVAEDGTARVWRVSLASLDPSAARASSSAAAPDKGYELVATFRDGHDGRSLWAVEGAEGVGSERDGRRVVLTGGADGALRSWVVPPSGPVESPGGEMAGSRSLTRARKGSKVKAFVAAESVGGDEDGGDMVVVLRDDGSFVADFAPSTSSATSSSLPFHLPPFHTSTAFGGVSPTCIFRLVPSPCDTTSTRARHFTLLAFSNRGAFLRARLSSVRALLGEVVETAFDVRPALVSPRLDEDDQGRVRVAVWDRAAWKVALLEVDLSDPLKTAPAIIASIVLPADPARASTALHLLSPTLLLLGTSAGSIELYSACAGGSLERLGVLNGLHDGGIVDLCARRGGDGPAWAVTSVGRDGARRVTRLEVRGEGEGLSVGFERLDERVLHRGALEQVISLGDQGERYLAHNDGRTVLLDHLGQLIQSFDNPSKKVPSQLVRSSSGSMRFYRVVPGQVHVQSIPAAPTFSAPFLLPGLHGREIRAIEAVQTQKGHAFVATAAENGVLSVSQLCNSTCLMTPLWTARNLPSALKELAWSPRPSSSCGDRELHTLFVCGAQELLQAYIMSTSSSSSSSASLEGELNVLPAGQVISSEGGEVRAMDLAVAALGAAAEGRHLVVVGYSDGSLKIWGHDARSSSFSLVARSVEASKCILSVEVVEVELSEVERRWVVVTGASDGLLALRDVTSLVLSSSLPQGAHLSPPSFAFRPHQSGVNALALSCSKQHLMIATGGDDNALSVGSLELSSSDGPSGPLCARLVEHATLSGAHASSIQGLDFLSPTILASSSAEQRLNLYSLSRKPSSSTATTTGPALELELSDSTPLNVADCGAQAVLRRPAGECSDESEEARWQVLIAGIGVEVVEVGEACALE</sequence>
<dbReference type="GO" id="GO:0030488">
    <property type="term" value="P:tRNA methylation"/>
    <property type="evidence" value="ECO:0007669"/>
    <property type="project" value="TreeGrafter"/>
</dbReference>
<accession>A0A0P9GFY4</accession>
<feature type="compositionally biased region" description="Low complexity" evidence="8">
    <location>
        <begin position="440"/>
        <end position="452"/>
    </location>
</feature>
<dbReference type="Pfam" id="PF00400">
    <property type="entry name" value="WD40"/>
    <property type="match status" value="2"/>
</dbReference>
<reference evidence="9 10" key="1">
    <citation type="journal article" date="2015" name="Front. Microbiol.">
        <title>Genome sequence of the plant growth promoting endophytic yeast Rhodotorula graminis WP1.</title>
        <authorList>
            <person name="Firrincieli A."/>
            <person name="Otillar R."/>
            <person name="Salamov A."/>
            <person name="Schmutz J."/>
            <person name="Khan Z."/>
            <person name="Redman R.S."/>
            <person name="Fleck N.D."/>
            <person name="Lindquist E."/>
            <person name="Grigoriev I.V."/>
            <person name="Doty S.L."/>
        </authorList>
    </citation>
    <scope>NUCLEOTIDE SEQUENCE [LARGE SCALE GENOMIC DNA]</scope>
    <source>
        <strain evidence="9 10">WP1</strain>
    </source>
</reference>
<comment type="subcellular location">
    <subcellularLocation>
        <location evidence="1">Cytoplasm</location>
    </subcellularLocation>
</comment>
<dbReference type="InterPro" id="IPR019775">
    <property type="entry name" value="WD40_repeat_CS"/>
</dbReference>
<keyword evidence="10" id="KW-1185">Reference proteome</keyword>
<dbReference type="RefSeq" id="XP_018267770.1">
    <property type="nucleotide sequence ID" value="XM_018418302.1"/>
</dbReference>
<dbReference type="Gene3D" id="2.130.10.10">
    <property type="entry name" value="YVTN repeat-like/Quinoprotein amine dehydrogenase"/>
    <property type="match status" value="2"/>
</dbReference>
<gene>
    <name evidence="9" type="ORF">RHOBADRAFT_56345</name>
</gene>
<dbReference type="STRING" id="578459.A0A0P9GFY4"/>
<feature type="repeat" description="WD" evidence="7">
    <location>
        <begin position="257"/>
        <end position="283"/>
    </location>
</feature>
<name>A0A0P9GFY4_RHOGW</name>
<dbReference type="EMBL" id="KQ474091">
    <property type="protein sequence ID" value="KPV71721.1"/>
    <property type="molecule type" value="Genomic_DNA"/>
</dbReference>
<dbReference type="PANTHER" id="PTHR14344">
    <property type="entry name" value="WD REPEAT PROTEIN"/>
    <property type="match status" value="1"/>
</dbReference>
<keyword evidence="3 7" id="KW-0853">WD repeat</keyword>
<feature type="region of interest" description="Disordered" evidence="8">
    <location>
        <begin position="440"/>
        <end position="460"/>
    </location>
</feature>
<evidence type="ECO:0000256" key="6">
    <source>
        <dbReference type="ARBA" id="ARBA00038255"/>
    </source>
</evidence>
<organism evidence="9 10">
    <name type="scientific">Rhodotorula graminis (strain WP1)</name>
    <dbReference type="NCBI Taxonomy" id="578459"/>
    <lineage>
        <taxon>Eukaryota</taxon>
        <taxon>Fungi</taxon>
        <taxon>Dikarya</taxon>
        <taxon>Basidiomycota</taxon>
        <taxon>Pucciniomycotina</taxon>
        <taxon>Microbotryomycetes</taxon>
        <taxon>Sporidiobolales</taxon>
        <taxon>Sporidiobolaceae</taxon>
        <taxon>Rhodotorula</taxon>
    </lineage>
</organism>
<dbReference type="InterPro" id="IPR051973">
    <property type="entry name" value="tRNA_Anticodon_Mtase-Reg"/>
</dbReference>
<evidence type="ECO:0000313" key="9">
    <source>
        <dbReference type="EMBL" id="KPV71721.1"/>
    </source>
</evidence>
<evidence type="ECO:0000313" key="10">
    <source>
        <dbReference type="Proteomes" id="UP000053890"/>
    </source>
</evidence>
<dbReference type="PROSITE" id="PS50082">
    <property type="entry name" value="WD_REPEATS_2"/>
    <property type="match status" value="1"/>
</dbReference>
<evidence type="ECO:0000256" key="7">
    <source>
        <dbReference type="PROSITE-ProRule" id="PRU00221"/>
    </source>
</evidence>
<evidence type="ECO:0000256" key="3">
    <source>
        <dbReference type="ARBA" id="ARBA00022574"/>
    </source>
</evidence>
<dbReference type="OrthoDB" id="5594999at2759"/>
<dbReference type="PROSITE" id="PS00678">
    <property type="entry name" value="WD_REPEATS_1"/>
    <property type="match status" value="1"/>
</dbReference>
<protein>
    <submittedName>
        <fullName evidence="9">Uncharacterized protein</fullName>
    </submittedName>
</protein>